<dbReference type="Gene3D" id="3.40.190.10">
    <property type="entry name" value="Periplasmic binding protein-like II"/>
    <property type="match status" value="2"/>
</dbReference>
<comment type="caution">
    <text evidence="3">The sequence shown here is derived from an EMBL/GenBank/DDBJ whole genome shotgun (WGS) entry which is preliminary data.</text>
</comment>
<dbReference type="Pfam" id="PF16868">
    <property type="entry name" value="NMT1_3"/>
    <property type="match status" value="1"/>
</dbReference>
<evidence type="ECO:0000256" key="2">
    <source>
        <dbReference type="SAM" id="MobiDB-lite"/>
    </source>
</evidence>
<dbReference type="RefSeq" id="WP_155446778.1">
    <property type="nucleotide sequence ID" value="NZ_JAOQNR010000014.1"/>
</dbReference>
<dbReference type="Proteomes" id="UP000439113">
    <property type="component" value="Unassembled WGS sequence"/>
</dbReference>
<feature type="region of interest" description="Disordered" evidence="2">
    <location>
        <begin position="427"/>
        <end position="452"/>
    </location>
</feature>
<gene>
    <name evidence="3" type="ORF">GJ654_13935</name>
</gene>
<reference evidence="3 4" key="1">
    <citation type="submission" date="2019-11" db="EMBL/GenBank/DDBJ databases">
        <title>Whole-genome sequence of a Rhodoblastus acidophilus DSM 142.</title>
        <authorList>
            <person name="Kyndt J.A."/>
            <person name="Meyer T.E."/>
        </authorList>
    </citation>
    <scope>NUCLEOTIDE SEQUENCE [LARGE SCALE GENOMIC DNA]</scope>
    <source>
        <strain evidence="3 4">DSM 142</strain>
    </source>
</reference>
<dbReference type="SUPFAM" id="SSF53850">
    <property type="entry name" value="Periplasmic binding protein-like II"/>
    <property type="match status" value="1"/>
</dbReference>
<evidence type="ECO:0000313" key="3">
    <source>
        <dbReference type="EMBL" id="MTV32086.1"/>
    </source>
</evidence>
<dbReference type="InterPro" id="IPR011852">
    <property type="entry name" value="TRAP_TAXI"/>
</dbReference>
<dbReference type="AlphaFoldDB" id="A0A6N8DQH1"/>
<evidence type="ECO:0000313" key="4">
    <source>
        <dbReference type="Proteomes" id="UP000439113"/>
    </source>
</evidence>
<dbReference type="OrthoDB" id="252197at2"/>
<evidence type="ECO:0000256" key="1">
    <source>
        <dbReference type="SAM" id="Coils"/>
    </source>
</evidence>
<name>A0A6N8DQH1_RHOAC</name>
<organism evidence="3 4">
    <name type="scientific">Rhodoblastus acidophilus</name>
    <name type="common">Rhodopseudomonas acidophila</name>
    <dbReference type="NCBI Taxonomy" id="1074"/>
    <lineage>
        <taxon>Bacteria</taxon>
        <taxon>Pseudomonadati</taxon>
        <taxon>Pseudomonadota</taxon>
        <taxon>Alphaproteobacteria</taxon>
        <taxon>Hyphomicrobiales</taxon>
        <taxon>Rhodoblastaceae</taxon>
        <taxon>Rhodoblastus</taxon>
    </lineage>
</organism>
<keyword evidence="1" id="KW-0175">Coiled coil</keyword>
<proteinExistence type="predicted"/>
<feature type="coiled-coil region" evidence="1">
    <location>
        <begin position="376"/>
        <end position="403"/>
    </location>
</feature>
<protein>
    <submittedName>
        <fullName evidence="3">C4-dicarboxylate ABC transporter substrate-binding protein</fullName>
    </submittedName>
</protein>
<dbReference type="PANTHER" id="PTHR42941:SF1">
    <property type="entry name" value="SLL1037 PROTEIN"/>
    <property type="match status" value="1"/>
</dbReference>
<dbReference type="PANTHER" id="PTHR42941">
    <property type="entry name" value="SLL1037 PROTEIN"/>
    <property type="match status" value="1"/>
</dbReference>
<sequence length="452" mass="48321">MMALFRFRPVALTAAGLLLIAGLVLSAVYFWSPQATLRITTGLPGSAAHRFVGSFAKVLTGQHPRVRFDFFPVGSLVDSAQAMESGKVDLALVRSDVSPPTNGRTIAIMRRDVVAIFLPDGSPIDDVSKLAGKTVAIPQGPTQDNNSRALDAILSYFDIAPDKVKRVFLPIDEIGPAVHRKHASAALAVGPIGPGDAVNVAASIFRATKAAPDLLAIDQADAIVKRFPGFESIDVPEGAFKGKPPTPDDSTTCLAVTYRLVVPETMLNVVAGLIGRAVLNTKEKLMAADPLATQIETPDADDTSPVLPIHPGFSAYLSSGDQSLLDSLQQYLYVIGIPASLLGSLGALGWSRWRNRKLMDVEQQAYQLLVIADAARRADTVELERLEDELDELIRNCVNHMTAGTADVSQAPITTLAIDHARRAIERRRKDLAATPPPQSPGITEEAPPIPS</sequence>
<dbReference type="EMBL" id="WNKS01000013">
    <property type="protein sequence ID" value="MTV32086.1"/>
    <property type="molecule type" value="Genomic_DNA"/>
</dbReference>
<accession>A0A6N8DQH1</accession>